<evidence type="ECO:0000313" key="2">
    <source>
        <dbReference type="EMBL" id="KAH7235244.1"/>
    </source>
</evidence>
<proteinExistence type="predicted"/>
<comment type="caution">
    <text evidence="2">The sequence shown here is derived from an EMBL/GenBank/DDBJ whole genome shotgun (WGS) entry which is preliminary data.</text>
</comment>
<keyword evidence="1" id="KW-0472">Membrane</keyword>
<sequence>MAATKVPLSLLLVELTIALMAVILFGLAYPDRFRSRLWENGGEEGWNSNPNTRIYFYANHREPPEVPYLWQQRLTESNFGIAILGLFVFFARALLSYVDYLSRYISAFYDVLLLWLWSLSLANQASGDLSDPEHPSPRPWYLTRSCSFAWDKNRGYCRIAQASFAVSILAAVLYGTRLLREALLMAYERGRKHEQQLSVQDFDEEMGNKYMDNDHEITGGLTVQQESWQDQALSPVLAFFPSGHDR</sequence>
<keyword evidence="1" id="KW-0812">Transmembrane</keyword>
<feature type="transmembrane region" description="Helical" evidence="1">
    <location>
        <begin position="107"/>
        <end position="125"/>
    </location>
</feature>
<dbReference type="OrthoDB" id="5352400at2759"/>
<dbReference type="Proteomes" id="UP000736672">
    <property type="component" value="Unassembled WGS sequence"/>
</dbReference>
<accession>A0A9P9K035</accession>
<gene>
    <name evidence="2" type="ORF">B0J15DRAFT_504147</name>
</gene>
<evidence type="ECO:0000313" key="3">
    <source>
        <dbReference type="Proteomes" id="UP000736672"/>
    </source>
</evidence>
<evidence type="ECO:0000256" key="1">
    <source>
        <dbReference type="SAM" id="Phobius"/>
    </source>
</evidence>
<keyword evidence="1" id="KW-1133">Transmembrane helix</keyword>
<feature type="transmembrane region" description="Helical" evidence="1">
    <location>
        <begin position="7"/>
        <end position="29"/>
    </location>
</feature>
<reference evidence="2" key="1">
    <citation type="journal article" date="2021" name="Nat. Commun.">
        <title>Genetic determinants of endophytism in the Arabidopsis root mycobiome.</title>
        <authorList>
            <person name="Mesny F."/>
            <person name="Miyauchi S."/>
            <person name="Thiergart T."/>
            <person name="Pickel B."/>
            <person name="Atanasova L."/>
            <person name="Karlsson M."/>
            <person name="Huettel B."/>
            <person name="Barry K.W."/>
            <person name="Haridas S."/>
            <person name="Chen C."/>
            <person name="Bauer D."/>
            <person name="Andreopoulos W."/>
            <person name="Pangilinan J."/>
            <person name="LaButti K."/>
            <person name="Riley R."/>
            <person name="Lipzen A."/>
            <person name="Clum A."/>
            <person name="Drula E."/>
            <person name="Henrissat B."/>
            <person name="Kohler A."/>
            <person name="Grigoriev I.V."/>
            <person name="Martin F.M."/>
            <person name="Hacquard S."/>
        </authorList>
    </citation>
    <scope>NUCLEOTIDE SEQUENCE</scope>
    <source>
        <strain evidence="2">FSSC 5 MPI-SDFR-AT-0091</strain>
    </source>
</reference>
<feature type="transmembrane region" description="Helical" evidence="1">
    <location>
        <begin position="77"/>
        <end position="95"/>
    </location>
</feature>
<feature type="transmembrane region" description="Helical" evidence="1">
    <location>
        <begin position="159"/>
        <end position="179"/>
    </location>
</feature>
<organism evidence="2 3">
    <name type="scientific">Fusarium solani</name>
    <name type="common">Filamentous fungus</name>
    <dbReference type="NCBI Taxonomy" id="169388"/>
    <lineage>
        <taxon>Eukaryota</taxon>
        <taxon>Fungi</taxon>
        <taxon>Dikarya</taxon>
        <taxon>Ascomycota</taxon>
        <taxon>Pezizomycotina</taxon>
        <taxon>Sordariomycetes</taxon>
        <taxon>Hypocreomycetidae</taxon>
        <taxon>Hypocreales</taxon>
        <taxon>Nectriaceae</taxon>
        <taxon>Fusarium</taxon>
        <taxon>Fusarium solani species complex</taxon>
    </lineage>
</organism>
<protein>
    <submittedName>
        <fullName evidence="2">Uncharacterized protein</fullName>
    </submittedName>
</protein>
<keyword evidence="3" id="KW-1185">Reference proteome</keyword>
<dbReference type="EMBL" id="JAGTJS010000024">
    <property type="protein sequence ID" value="KAH7235244.1"/>
    <property type="molecule type" value="Genomic_DNA"/>
</dbReference>
<name>A0A9P9K035_FUSSL</name>
<dbReference type="AlphaFoldDB" id="A0A9P9K035"/>